<name>B7K8T2_GLOC7</name>
<dbReference type="eggNOG" id="ENOG5030R46">
    <property type="taxonomic scope" value="Bacteria"/>
</dbReference>
<sequence length="121" mass="13547">MELFTVAEIVALVLNGFFNKTGQIIAEESFKQLKERLSQKSPETLKQLQSAPEGDAEALREPIEVIATLMEEDTTFKQLAEKVAKENADKHRQVIKNMTNFGFNAETGSNVSNITLNQTFN</sequence>
<keyword evidence="2" id="KW-1185">Reference proteome</keyword>
<gene>
    <name evidence="1" type="ordered locus">PCC7424_2875</name>
</gene>
<protein>
    <submittedName>
        <fullName evidence="1">Uncharacterized protein</fullName>
    </submittedName>
</protein>
<dbReference type="KEGG" id="cyc:PCC7424_2875"/>
<dbReference type="EMBL" id="CP001291">
    <property type="protein sequence ID" value="ACK71280.1"/>
    <property type="molecule type" value="Genomic_DNA"/>
</dbReference>
<dbReference type="AlphaFoldDB" id="B7K8T2"/>
<evidence type="ECO:0000313" key="1">
    <source>
        <dbReference type="EMBL" id="ACK71280.1"/>
    </source>
</evidence>
<accession>B7K8T2</accession>
<dbReference type="STRING" id="65393.PCC7424_2875"/>
<dbReference type="RefSeq" id="WP_015954880.1">
    <property type="nucleotide sequence ID" value="NC_011729.1"/>
</dbReference>
<dbReference type="Proteomes" id="UP000002384">
    <property type="component" value="Chromosome"/>
</dbReference>
<organism evidence="1 2">
    <name type="scientific">Gloeothece citriformis (strain PCC 7424)</name>
    <name type="common">Cyanothece sp. (strain PCC 7424)</name>
    <dbReference type="NCBI Taxonomy" id="65393"/>
    <lineage>
        <taxon>Bacteria</taxon>
        <taxon>Bacillati</taxon>
        <taxon>Cyanobacteriota</taxon>
        <taxon>Cyanophyceae</taxon>
        <taxon>Oscillatoriophycideae</taxon>
        <taxon>Chroococcales</taxon>
        <taxon>Aphanothecaceae</taxon>
        <taxon>Gloeothece</taxon>
        <taxon>Gloeothece citriformis</taxon>
    </lineage>
</organism>
<dbReference type="HOGENOM" id="CLU_2034201_0_0_3"/>
<evidence type="ECO:0000313" key="2">
    <source>
        <dbReference type="Proteomes" id="UP000002384"/>
    </source>
</evidence>
<reference evidence="2" key="1">
    <citation type="journal article" date="2011" name="MBio">
        <title>Novel metabolic attributes of the genus Cyanothece, comprising a group of unicellular nitrogen-fixing Cyanobacteria.</title>
        <authorList>
            <person name="Bandyopadhyay A."/>
            <person name="Elvitigala T."/>
            <person name="Welsh E."/>
            <person name="Stockel J."/>
            <person name="Liberton M."/>
            <person name="Min H."/>
            <person name="Sherman L.A."/>
            <person name="Pakrasi H.B."/>
        </authorList>
    </citation>
    <scope>NUCLEOTIDE SEQUENCE [LARGE SCALE GENOMIC DNA]</scope>
    <source>
        <strain evidence="2">PCC 7424</strain>
    </source>
</reference>
<proteinExistence type="predicted"/>